<sequence>MARVKQLFDKITEVEDYVKCFWSDVAISKAFQMENRTDPQQPRARKSNAGRKLKPLPSTEKKRKNLEAQRSYRQRQTEKVLALEARISQLQCILDLHALSDLSDPLPQSFFQDTAKNSDSISSAPLPAVAFGSCLGCQAEKARTIIALGQNQLLSAQLAQLQIENQNLKTLLNFGISTFDSSPSLLLQNLPIDATNSVFENSFSQSHMNDTNKSADKVTDGDYHVELMMPIAAYNFTHPLLKPIANDRQNADLLFLGQSPREILGPPEIEFAKLGLKAITALKDSKYVDMYFSSYLKYQRQLFYGIISEQDTTPLSIENLQDGTLHPLLKVLRSTAPLRNEIVKMKEICVMLWKKSSQDSAETRSIKIMIRVKQLFDLMTEVEDYVK</sequence>
<dbReference type="CDD" id="cd14688">
    <property type="entry name" value="bZIP_YAP"/>
    <property type="match status" value="1"/>
</dbReference>
<proteinExistence type="predicted"/>
<reference evidence="2" key="1">
    <citation type="submission" date="2020-05" db="EMBL/GenBank/DDBJ databases">
        <title>Phylogenomic resolution of chytrid fungi.</title>
        <authorList>
            <person name="Stajich J.E."/>
            <person name="Amses K."/>
            <person name="Simmons R."/>
            <person name="Seto K."/>
            <person name="Myers J."/>
            <person name="Bonds A."/>
            <person name="Quandt C.A."/>
            <person name="Barry K."/>
            <person name="Liu P."/>
            <person name="Grigoriev I."/>
            <person name="Longcore J.E."/>
            <person name="James T.Y."/>
        </authorList>
    </citation>
    <scope>NUCLEOTIDE SEQUENCE</scope>
    <source>
        <strain evidence="2">JEL0513</strain>
    </source>
</reference>
<organism evidence="2 3">
    <name type="scientific">Physocladia obscura</name>
    <dbReference type="NCBI Taxonomy" id="109957"/>
    <lineage>
        <taxon>Eukaryota</taxon>
        <taxon>Fungi</taxon>
        <taxon>Fungi incertae sedis</taxon>
        <taxon>Chytridiomycota</taxon>
        <taxon>Chytridiomycota incertae sedis</taxon>
        <taxon>Chytridiomycetes</taxon>
        <taxon>Chytridiales</taxon>
        <taxon>Chytriomycetaceae</taxon>
        <taxon>Physocladia</taxon>
    </lineage>
</organism>
<feature type="compositionally biased region" description="Basic residues" evidence="1">
    <location>
        <begin position="43"/>
        <end position="54"/>
    </location>
</feature>
<feature type="non-terminal residue" evidence="2">
    <location>
        <position position="387"/>
    </location>
</feature>
<evidence type="ECO:0000313" key="2">
    <source>
        <dbReference type="EMBL" id="KAJ3109365.1"/>
    </source>
</evidence>
<protein>
    <recommendedName>
        <fullName evidence="4">BZIP domain-containing protein</fullName>
    </recommendedName>
</protein>
<accession>A0AAD5XDN1</accession>
<name>A0AAD5XDN1_9FUNG</name>
<feature type="region of interest" description="Disordered" evidence="1">
    <location>
        <begin position="33"/>
        <end position="72"/>
    </location>
</feature>
<evidence type="ECO:0008006" key="4">
    <source>
        <dbReference type="Google" id="ProtNLM"/>
    </source>
</evidence>
<evidence type="ECO:0000313" key="3">
    <source>
        <dbReference type="Proteomes" id="UP001211907"/>
    </source>
</evidence>
<dbReference type="Proteomes" id="UP001211907">
    <property type="component" value="Unassembled WGS sequence"/>
</dbReference>
<keyword evidence="3" id="KW-1185">Reference proteome</keyword>
<evidence type="ECO:0000256" key="1">
    <source>
        <dbReference type="SAM" id="MobiDB-lite"/>
    </source>
</evidence>
<gene>
    <name evidence="2" type="ORF">HK100_003302</name>
</gene>
<dbReference type="EMBL" id="JADGJH010001814">
    <property type="protein sequence ID" value="KAJ3109365.1"/>
    <property type="molecule type" value="Genomic_DNA"/>
</dbReference>
<dbReference type="AlphaFoldDB" id="A0AAD5XDN1"/>
<comment type="caution">
    <text evidence="2">The sequence shown here is derived from an EMBL/GenBank/DDBJ whole genome shotgun (WGS) entry which is preliminary data.</text>
</comment>